<accession>A0A7C4QW85</accession>
<dbReference type="AlphaFoldDB" id="A0A7C4QW85"/>
<dbReference type="InterPro" id="IPR014710">
    <property type="entry name" value="RmlC-like_jellyroll"/>
</dbReference>
<name>A0A7C4QW85_9PLAN</name>
<evidence type="ECO:0000259" key="1">
    <source>
        <dbReference type="PROSITE" id="PS50042"/>
    </source>
</evidence>
<dbReference type="InterPro" id="IPR050397">
    <property type="entry name" value="Env_Response_Regulators"/>
</dbReference>
<dbReference type="CDD" id="cd00038">
    <property type="entry name" value="CAP_ED"/>
    <property type="match status" value="1"/>
</dbReference>
<dbReference type="InterPro" id="IPR018490">
    <property type="entry name" value="cNMP-bd_dom_sf"/>
</dbReference>
<dbReference type="Pfam" id="PF00027">
    <property type="entry name" value="cNMP_binding"/>
    <property type="match status" value="1"/>
</dbReference>
<evidence type="ECO:0000313" key="2">
    <source>
        <dbReference type="EMBL" id="HGT39950.1"/>
    </source>
</evidence>
<comment type="caution">
    <text evidence="2">The sequence shown here is derived from an EMBL/GenBank/DDBJ whole genome shotgun (WGS) entry which is preliminary data.</text>
</comment>
<dbReference type="GO" id="GO:0003700">
    <property type="term" value="F:DNA-binding transcription factor activity"/>
    <property type="evidence" value="ECO:0007669"/>
    <property type="project" value="TreeGrafter"/>
</dbReference>
<gene>
    <name evidence="2" type="ORF">ENS64_11920</name>
</gene>
<dbReference type="PANTHER" id="PTHR24567:SF74">
    <property type="entry name" value="HTH-TYPE TRANSCRIPTIONAL REGULATOR ARCR"/>
    <property type="match status" value="1"/>
</dbReference>
<dbReference type="PANTHER" id="PTHR24567">
    <property type="entry name" value="CRP FAMILY TRANSCRIPTIONAL REGULATORY PROTEIN"/>
    <property type="match status" value="1"/>
</dbReference>
<proteinExistence type="predicted"/>
<dbReference type="PROSITE" id="PS50042">
    <property type="entry name" value="CNMP_BINDING_3"/>
    <property type="match status" value="1"/>
</dbReference>
<sequence>MPFADVVLRSEFCQGLPADCLARLEQLAQSRSFPPGTVLFTEGAVHTDFHVVVEGHVRLDMVVPGRGRIPILTAGPGDVLAWSALLGDGTMTSTGIALDPVRTVAFPGEPLRQLCETDERLGYHFMRKLAAALSRRLLATRLQLLDLFADHVPVLPEAVVPERPGDPEC</sequence>
<organism evidence="2">
    <name type="scientific">Schlesneria paludicola</name>
    <dbReference type="NCBI Taxonomy" id="360056"/>
    <lineage>
        <taxon>Bacteria</taxon>
        <taxon>Pseudomonadati</taxon>
        <taxon>Planctomycetota</taxon>
        <taxon>Planctomycetia</taxon>
        <taxon>Planctomycetales</taxon>
        <taxon>Planctomycetaceae</taxon>
        <taxon>Schlesneria</taxon>
    </lineage>
</organism>
<dbReference type="Gene3D" id="2.60.120.10">
    <property type="entry name" value="Jelly Rolls"/>
    <property type="match status" value="1"/>
</dbReference>
<dbReference type="InterPro" id="IPR000595">
    <property type="entry name" value="cNMP-bd_dom"/>
</dbReference>
<protein>
    <submittedName>
        <fullName evidence="2">Cyclic nucleotide-binding domain-containing protein</fullName>
    </submittedName>
</protein>
<dbReference type="GO" id="GO:0005829">
    <property type="term" value="C:cytosol"/>
    <property type="evidence" value="ECO:0007669"/>
    <property type="project" value="TreeGrafter"/>
</dbReference>
<dbReference type="EMBL" id="DSVQ01000015">
    <property type="protein sequence ID" value="HGT39950.1"/>
    <property type="molecule type" value="Genomic_DNA"/>
</dbReference>
<dbReference type="SUPFAM" id="SSF51206">
    <property type="entry name" value="cAMP-binding domain-like"/>
    <property type="match status" value="1"/>
</dbReference>
<feature type="domain" description="Cyclic nucleotide-binding" evidence="1">
    <location>
        <begin position="12"/>
        <end position="114"/>
    </location>
</feature>
<dbReference type="SMART" id="SM00100">
    <property type="entry name" value="cNMP"/>
    <property type="match status" value="1"/>
</dbReference>
<reference evidence="2" key="1">
    <citation type="journal article" date="2020" name="mSystems">
        <title>Genome- and Community-Level Interaction Insights into Carbon Utilization and Element Cycling Functions of Hydrothermarchaeota in Hydrothermal Sediment.</title>
        <authorList>
            <person name="Zhou Z."/>
            <person name="Liu Y."/>
            <person name="Xu W."/>
            <person name="Pan J."/>
            <person name="Luo Z.H."/>
            <person name="Li M."/>
        </authorList>
    </citation>
    <scope>NUCLEOTIDE SEQUENCE [LARGE SCALE GENOMIC DNA]</scope>
    <source>
        <strain evidence="2">SpSt-508</strain>
    </source>
</reference>